<comment type="caution">
    <text evidence="1">The sequence shown here is derived from an EMBL/GenBank/DDBJ whole genome shotgun (WGS) entry which is preliminary data.</text>
</comment>
<dbReference type="EMBL" id="LEKT01000089">
    <property type="protein sequence ID" value="KMO85222.1"/>
    <property type="molecule type" value="Genomic_DNA"/>
</dbReference>
<dbReference type="PATRIC" id="fig|1122219.3.peg.3411"/>
<dbReference type="AlphaFoldDB" id="A0A0J6WTX9"/>
<dbReference type="OrthoDB" id="1697546at2"/>
<keyword evidence="2" id="KW-1185">Reference proteome</keyword>
<name>A0A0J6WTX9_9FIRM</name>
<evidence type="ECO:0000313" key="2">
    <source>
        <dbReference type="Proteomes" id="UP000036503"/>
    </source>
</evidence>
<dbReference type="InParanoid" id="A0A0J6WTX9"/>
<dbReference type="Proteomes" id="UP000036503">
    <property type="component" value="Unassembled WGS sequence"/>
</dbReference>
<dbReference type="RefSeq" id="WP_048515606.1">
    <property type="nucleotide sequence ID" value="NZ_FUXD01000085.1"/>
</dbReference>
<proteinExistence type="predicted"/>
<reference evidence="1 2" key="1">
    <citation type="submission" date="2015-06" db="EMBL/GenBank/DDBJ databases">
        <title>Draft genome sequence of beer spoilage bacterium Megasphaera cerevisiae type strain 20462.</title>
        <authorList>
            <person name="Kutumbaka K."/>
            <person name="Pasmowitz J."/>
            <person name="Mategko J."/>
            <person name="Reyes D."/>
            <person name="Friedrich A."/>
            <person name="Han S."/>
            <person name="Martens-Habbena W."/>
            <person name="Neal-McKinney J."/>
            <person name="Janagama H.K."/>
            <person name="Nadala C."/>
            <person name="Samadpour M."/>
        </authorList>
    </citation>
    <scope>NUCLEOTIDE SEQUENCE [LARGE SCALE GENOMIC DNA]</scope>
    <source>
        <strain evidence="1 2">DSM 20462</strain>
    </source>
</reference>
<dbReference type="STRING" id="39029.BSR42_13615"/>
<gene>
    <name evidence="1" type="ORF">AB840_14790</name>
</gene>
<evidence type="ECO:0000313" key="1">
    <source>
        <dbReference type="EMBL" id="KMO85222.1"/>
    </source>
</evidence>
<protein>
    <submittedName>
        <fullName evidence="1">Uncharacterized protein</fullName>
    </submittedName>
</protein>
<accession>A0A0J6WTX9</accession>
<organism evidence="1 2">
    <name type="scientific">Megasphaera cerevisiae DSM 20462</name>
    <dbReference type="NCBI Taxonomy" id="1122219"/>
    <lineage>
        <taxon>Bacteria</taxon>
        <taxon>Bacillati</taxon>
        <taxon>Bacillota</taxon>
        <taxon>Negativicutes</taxon>
        <taxon>Veillonellales</taxon>
        <taxon>Veillonellaceae</taxon>
        <taxon>Megasphaera</taxon>
    </lineage>
</organism>
<sequence>MNADLLLAKIKEEDLSIDSFLQSIHMPTSVWDKKIQGLNEFDREEMQRIIARLSLKDMDVMVIFFDQNVS</sequence>